<comment type="caution">
    <text evidence="4">The sequence shown here is derived from an EMBL/GenBank/DDBJ whole genome shotgun (WGS) entry which is preliminary data.</text>
</comment>
<dbReference type="GO" id="GO:0055088">
    <property type="term" value="P:lipid homeostasis"/>
    <property type="evidence" value="ECO:0007669"/>
    <property type="project" value="TreeGrafter"/>
</dbReference>
<dbReference type="EMBL" id="LDAU01000258">
    <property type="protein sequence ID" value="KRW98262.1"/>
    <property type="molecule type" value="Genomic_DNA"/>
</dbReference>
<feature type="compositionally biased region" description="Polar residues" evidence="2">
    <location>
        <begin position="1"/>
        <end position="15"/>
    </location>
</feature>
<evidence type="ECO:0000313" key="5">
    <source>
        <dbReference type="Proteomes" id="UP000054937"/>
    </source>
</evidence>
<dbReference type="Proteomes" id="UP000054937">
    <property type="component" value="Unassembled WGS sequence"/>
</dbReference>
<comment type="similarity">
    <text evidence="1">Belongs to the protein kinase superfamily. ADCK protein kinase family.</text>
</comment>
<keyword evidence="4" id="KW-0418">Kinase</keyword>
<evidence type="ECO:0000256" key="1">
    <source>
        <dbReference type="ARBA" id="ARBA00009670"/>
    </source>
</evidence>
<dbReference type="InParanoid" id="A0A0V0Q7T9"/>
<dbReference type="GO" id="GO:0005743">
    <property type="term" value="C:mitochondrial inner membrane"/>
    <property type="evidence" value="ECO:0007669"/>
    <property type="project" value="TreeGrafter"/>
</dbReference>
<dbReference type="GO" id="GO:0007005">
    <property type="term" value="P:mitochondrion organization"/>
    <property type="evidence" value="ECO:0007669"/>
    <property type="project" value="TreeGrafter"/>
</dbReference>
<proteinExistence type="inferred from homology"/>
<evidence type="ECO:0000256" key="2">
    <source>
        <dbReference type="SAM" id="MobiDB-lite"/>
    </source>
</evidence>
<dbReference type="SUPFAM" id="SSF56112">
    <property type="entry name" value="Protein kinase-like (PK-like)"/>
    <property type="match status" value="1"/>
</dbReference>
<dbReference type="OMA" id="RCNPEDI"/>
<sequence>MQLKDSQQLHMQGSGSMEEKHERASVILRDAFMKNGGFFIKTGQLIASLDVIVPAIYRKNFEMMCHDCKESSYEDVKYTIEHQLKMPIEKIFSQFEQKPVKSASIGQVHKAILKENNQPVAVKVMHKWLLEQSPGDVKLIKKFIDIGEYFFPEFQFQWFGEEVEKNLYQELDFQREVQNGEKARQNLKGVKGITIPKNFTQYCSRSIIVMEWLNGIPIMDIQQLKSSGLDLKKISTEISTAFNKMIHIDGFCHADPHQGNFLVRFNEKNETEVIILDHGLYVTLSEKTKVDYSRLWQGILTQDPILMKKAATDLGVQEDQFQLLVSMVTSRKYSDVIDKELDMKKRLDSPSDVEHRQELSKFGVLYSQQICDILNKLNREMLLLFKTKEFLRTIDNKLGLPINSFQITVILTYIQFLQN</sequence>
<dbReference type="InterPro" id="IPR004147">
    <property type="entry name" value="ABC1_dom"/>
</dbReference>
<dbReference type="InterPro" id="IPR011009">
    <property type="entry name" value="Kinase-like_dom_sf"/>
</dbReference>
<protein>
    <submittedName>
        <fullName evidence="4">Protein kinase-like domain</fullName>
    </submittedName>
</protein>
<name>A0A0V0Q7T9_PSEPJ</name>
<dbReference type="AlphaFoldDB" id="A0A0V0Q7T9"/>
<evidence type="ECO:0000313" key="4">
    <source>
        <dbReference type="EMBL" id="KRW98262.1"/>
    </source>
</evidence>
<dbReference type="Pfam" id="PF03109">
    <property type="entry name" value="ABC1"/>
    <property type="match status" value="1"/>
</dbReference>
<dbReference type="InterPro" id="IPR051130">
    <property type="entry name" value="Mito_struct-func_regulator"/>
</dbReference>
<dbReference type="InterPro" id="IPR045307">
    <property type="entry name" value="ADCK1_dom"/>
</dbReference>
<evidence type="ECO:0000259" key="3">
    <source>
        <dbReference type="Pfam" id="PF03109"/>
    </source>
</evidence>
<dbReference type="PANTHER" id="PTHR43173:SF19">
    <property type="entry name" value="AARF DOMAIN-CONTAINING PROTEIN KINASE 1"/>
    <property type="match status" value="1"/>
</dbReference>
<reference evidence="4 5" key="1">
    <citation type="journal article" date="2015" name="Sci. Rep.">
        <title>Genome of the facultative scuticociliatosis pathogen Pseudocohnilembus persalinus provides insight into its virulence through horizontal gene transfer.</title>
        <authorList>
            <person name="Xiong J."/>
            <person name="Wang G."/>
            <person name="Cheng J."/>
            <person name="Tian M."/>
            <person name="Pan X."/>
            <person name="Warren A."/>
            <person name="Jiang C."/>
            <person name="Yuan D."/>
            <person name="Miao W."/>
        </authorList>
    </citation>
    <scope>NUCLEOTIDE SEQUENCE [LARGE SCALE GENOMIC DNA]</scope>
    <source>
        <strain evidence="4">36N120E</strain>
    </source>
</reference>
<dbReference type="CDD" id="cd13969">
    <property type="entry name" value="ADCK1-like"/>
    <property type="match status" value="1"/>
</dbReference>
<keyword evidence="5" id="KW-1185">Reference proteome</keyword>
<feature type="region of interest" description="Disordered" evidence="2">
    <location>
        <begin position="1"/>
        <end position="20"/>
    </location>
</feature>
<dbReference type="OrthoDB" id="427480at2759"/>
<organism evidence="4 5">
    <name type="scientific">Pseudocohnilembus persalinus</name>
    <name type="common">Ciliate</name>
    <dbReference type="NCBI Taxonomy" id="266149"/>
    <lineage>
        <taxon>Eukaryota</taxon>
        <taxon>Sar</taxon>
        <taxon>Alveolata</taxon>
        <taxon>Ciliophora</taxon>
        <taxon>Intramacronucleata</taxon>
        <taxon>Oligohymenophorea</taxon>
        <taxon>Scuticociliatia</taxon>
        <taxon>Philasterida</taxon>
        <taxon>Pseudocohnilembidae</taxon>
        <taxon>Pseudocohnilembus</taxon>
    </lineage>
</organism>
<dbReference type="GO" id="GO:0016301">
    <property type="term" value="F:kinase activity"/>
    <property type="evidence" value="ECO:0007669"/>
    <property type="project" value="UniProtKB-KW"/>
</dbReference>
<feature type="domain" description="ABC1 atypical kinase-like" evidence="3">
    <location>
        <begin position="67"/>
        <end position="307"/>
    </location>
</feature>
<keyword evidence="4" id="KW-0808">Transferase</keyword>
<dbReference type="Gene3D" id="1.10.510.10">
    <property type="entry name" value="Transferase(Phosphotransferase) domain 1"/>
    <property type="match status" value="1"/>
</dbReference>
<gene>
    <name evidence="4" type="ORF">PPERSA_02206</name>
</gene>
<accession>A0A0V0Q7T9</accession>
<dbReference type="PANTHER" id="PTHR43173">
    <property type="entry name" value="ABC1 FAMILY PROTEIN"/>
    <property type="match status" value="1"/>
</dbReference>